<dbReference type="InterPro" id="IPR036770">
    <property type="entry name" value="Ankyrin_rpt-contain_sf"/>
</dbReference>
<dbReference type="AlphaFoldDB" id="A0AAW1U5K1"/>
<dbReference type="GO" id="GO:0071546">
    <property type="term" value="C:pi-body"/>
    <property type="evidence" value="ECO:0007669"/>
    <property type="project" value="TreeGrafter"/>
</dbReference>
<accession>A0AAW1U5K1</accession>
<dbReference type="Pfam" id="PF12796">
    <property type="entry name" value="Ank_2"/>
    <property type="match status" value="1"/>
</dbReference>
<dbReference type="SUPFAM" id="SSF47769">
    <property type="entry name" value="SAM/Pointed domain"/>
    <property type="match status" value="1"/>
</dbReference>
<dbReference type="EMBL" id="JARQZJ010000032">
    <property type="protein sequence ID" value="KAK9874649.1"/>
    <property type="molecule type" value="Genomic_DNA"/>
</dbReference>
<feature type="repeat" description="ANK" evidence="1">
    <location>
        <begin position="77"/>
        <end position="109"/>
    </location>
</feature>
<evidence type="ECO:0000313" key="3">
    <source>
        <dbReference type="Proteomes" id="UP001431783"/>
    </source>
</evidence>
<dbReference type="InterPro" id="IPR013761">
    <property type="entry name" value="SAM/pointed_sf"/>
</dbReference>
<dbReference type="SUPFAM" id="SSF48403">
    <property type="entry name" value="Ankyrin repeat"/>
    <property type="match status" value="1"/>
</dbReference>
<dbReference type="InterPro" id="IPR002110">
    <property type="entry name" value="Ankyrin_rpt"/>
</dbReference>
<protein>
    <recommendedName>
        <fullName evidence="4">Ankyrin repeat, SAM and basic leucine zipper domain-containing protein 1</fullName>
    </recommendedName>
</protein>
<evidence type="ECO:0000256" key="1">
    <source>
        <dbReference type="PROSITE-ProRule" id="PRU00023"/>
    </source>
</evidence>
<evidence type="ECO:0000313" key="2">
    <source>
        <dbReference type="EMBL" id="KAK9874649.1"/>
    </source>
</evidence>
<dbReference type="Proteomes" id="UP001431783">
    <property type="component" value="Unassembled WGS sequence"/>
</dbReference>
<comment type="caution">
    <text evidence="2">The sequence shown here is derived from an EMBL/GenBank/DDBJ whole genome shotgun (WGS) entry which is preliminary data.</text>
</comment>
<name>A0AAW1U5K1_9CUCU</name>
<dbReference type="PROSITE" id="PS50088">
    <property type="entry name" value="ANK_REPEAT"/>
    <property type="match status" value="1"/>
</dbReference>
<reference evidence="2 3" key="1">
    <citation type="submission" date="2023-03" db="EMBL/GenBank/DDBJ databases">
        <title>Genome insight into feeding habits of ladybird beetles.</title>
        <authorList>
            <person name="Li H.-S."/>
            <person name="Huang Y.-H."/>
            <person name="Pang H."/>
        </authorList>
    </citation>
    <scope>NUCLEOTIDE SEQUENCE [LARGE SCALE GENOMIC DNA]</scope>
    <source>
        <strain evidence="2">SYSU_2023b</strain>
        <tissue evidence="2">Whole body</tissue>
    </source>
</reference>
<dbReference type="Gene3D" id="1.10.150.50">
    <property type="entry name" value="Transcription Factor, Ets-1"/>
    <property type="match status" value="1"/>
</dbReference>
<gene>
    <name evidence="2" type="ORF">WA026_005473</name>
</gene>
<dbReference type="PROSITE" id="PS50297">
    <property type="entry name" value="ANK_REP_REGION"/>
    <property type="match status" value="1"/>
</dbReference>
<proteinExistence type="predicted"/>
<dbReference type="PANTHER" id="PTHR24157:SF3">
    <property type="entry name" value="ANKYRIN REPEAT, SAM AND BASIC LEUCINE ZIPPER DOMAIN-CONTAINING PROTEIN 1"/>
    <property type="match status" value="1"/>
</dbReference>
<organism evidence="2 3">
    <name type="scientific">Henosepilachna vigintioctopunctata</name>
    <dbReference type="NCBI Taxonomy" id="420089"/>
    <lineage>
        <taxon>Eukaryota</taxon>
        <taxon>Metazoa</taxon>
        <taxon>Ecdysozoa</taxon>
        <taxon>Arthropoda</taxon>
        <taxon>Hexapoda</taxon>
        <taxon>Insecta</taxon>
        <taxon>Pterygota</taxon>
        <taxon>Neoptera</taxon>
        <taxon>Endopterygota</taxon>
        <taxon>Coleoptera</taxon>
        <taxon>Polyphaga</taxon>
        <taxon>Cucujiformia</taxon>
        <taxon>Coccinelloidea</taxon>
        <taxon>Coccinellidae</taxon>
        <taxon>Epilachninae</taxon>
        <taxon>Epilachnini</taxon>
        <taxon>Henosepilachna</taxon>
    </lineage>
</organism>
<evidence type="ECO:0008006" key="4">
    <source>
        <dbReference type="Google" id="ProtNLM"/>
    </source>
</evidence>
<dbReference type="PANTHER" id="PTHR24157">
    <property type="entry name" value="ANKYRIN REPEAT, SAM AND BASIC LEUCINE ZIPPER DOMAIN-CONTAINING PROTEIN 1"/>
    <property type="match status" value="1"/>
</dbReference>
<keyword evidence="1" id="KW-0040">ANK repeat</keyword>
<dbReference type="SMART" id="SM00248">
    <property type="entry name" value="ANK"/>
    <property type="match status" value="5"/>
</dbReference>
<dbReference type="Pfam" id="PF00023">
    <property type="entry name" value="Ank"/>
    <property type="match status" value="1"/>
</dbReference>
<sequence length="457" mass="52495">MNCYVDVSSSEDDFFDDDDLDFQVHVDQRYPYNSQLTEEQKKEFRVKSFYMSLINGKVADVEAELDNGLNVNEKLQNNWTPILIAASIANYDLIQILHKKGADVTSTREAETTLMLACNCPEATSSFEESIKAIELLLQLGVNPNAVNKKRMNALMYAANNGNLEAVKLLLPVTDLKAEDNQHWNALFWAVCSGKVEIVTYLVDKGLSFDKIDVRGNTPLDVAKYNDFDNIYNLFLPKEDNNAFVLNLAHTDFESTFRDLQNNERPKFFSDIIKLLHGTRCENLANLFAEKEVNLFDFLTSTDDDFKALGIQMPFQRRRLRIGIHRFHQYAYHPKSLPSIGQNELFSNIDAAAIVLSALKQIITMEASLKYIRNNVDCDNLIRGDKEIKHALLNIEGKLQGLKFVVEKLEKKVDKWDYEIEEVNNITSKSGKRWFPWRKMAFTFGVVLIISFKLWKQ</sequence>
<dbReference type="Gene3D" id="1.25.40.20">
    <property type="entry name" value="Ankyrin repeat-containing domain"/>
    <property type="match status" value="2"/>
</dbReference>
<keyword evidence="3" id="KW-1185">Reference proteome</keyword>